<dbReference type="Proteomes" id="UP001302719">
    <property type="component" value="Chromosome"/>
</dbReference>
<dbReference type="PANTHER" id="PTHR40267:SF1">
    <property type="entry name" value="BLR3294 PROTEIN"/>
    <property type="match status" value="1"/>
</dbReference>
<dbReference type="Pfam" id="PF17645">
    <property type="entry name" value="Amdase"/>
    <property type="match status" value="1"/>
</dbReference>
<protein>
    <recommendedName>
        <fullName evidence="3">Arylmalonate decarboxylase</fullName>
    </recommendedName>
</protein>
<dbReference type="InterPro" id="IPR026286">
    <property type="entry name" value="MaiA/AMDase"/>
</dbReference>
<proteinExistence type="predicted"/>
<dbReference type="KEGG" id="nall:PP769_17410"/>
<dbReference type="PANTHER" id="PTHR40267">
    <property type="entry name" value="BLR3294 PROTEIN"/>
    <property type="match status" value="1"/>
</dbReference>
<evidence type="ECO:0008006" key="3">
    <source>
        <dbReference type="Google" id="ProtNLM"/>
    </source>
</evidence>
<dbReference type="InterPro" id="IPR053714">
    <property type="entry name" value="Iso_Racemase_Enz_sf"/>
</dbReference>
<accession>A0AA96GA38</accession>
<keyword evidence="2" id="KW-1185">Reference proteome</keyword>
<dbReference type="EMBL" id="CP116967">
    <property type="protein sequence ID" value="WNM57726.1"/>
    <property type="molecule type" value="Genomic_DNA"/>
</dbReference>
<reference evidence="1 2" key="1">
    <citation type="submission" date="2023-01" db="EMBL/GenBank/DDBJ databases">
        <title>Cultivation and genomic characterization of new, ubiquitous marine nitrite-oxidizing bacteria from the Nitrospirales.</title>
        <authorList>
            <person name="Mueller A.J."/>
            <person name="Daebeler A."/>
            <person name="Herbold C.W."/>
            <person name="Kirkegaard R.H."/>
            <person name="Daims H."/>
        </authorList>
    </citation>
    <scope>NUCLEOTIDE SEQUENCE [LARGE SCALE GENOMIC DNA]</scope>
    <source>
        <strain evidence="1 2">VA</strain>
    </source>
</reference>
<evidence type="ECO:0000313" key="1">
    <source>
        <dbReference type="EMBL" id="WNM57726.1"/>
    </source>
</evidence>
<sequence length="318" mass="34728">MTDQQKPHPRGDQTLIGKLSGKSITIPDVNVPPMPALAPPGVIHNGTKASNFDEIDSSIGYPDVRSFKRKFGLIIPATNTSMEHELWSIIFKNQGPDGLRGVGLHTATVMTPKPRLETEEDLRAYKKQFLGGLRAAVDVASMAEPQYMIMGMSLEHILGGIEAIRAPMEEIEEYSGLSWATWHDAVHAALKKYSAKRIGILTPFDKKGNESATQMFEELGYEVVSSVGFSCANALHIAHVPDPAKEKAIRELLATEEHALDAVVQCGTNMSLINVTEKLEPVLGIPILGINTVTFWYALRENGFEGPLAGGGRLLQEF</sequence>
<name>A0AA96GA38_9BACT</name>
<dbReference type="AlphaFoldDB" id="A0AA96GA38"/>
<organism evidence="1 2">
    <name type="scientific">Candidatus Nitrospira allomarina</name>
    <dbReference type="NCBI Taxonomy" id="3020900"/>
    <lineage>
        <taxon>Bacteria</taxon>
        <taxon>Pseudomonadati</taxon>
        <taxon>Nitrospirota</taxon>
        <taxon>Nitrospiria</taxon>
        <taxon>Nitrospirales</taxon>
        <taxon>Nitrospiraceae</taxon>
        <taxon>Nitrospira</taxon>
    </lineage>
</organism>
<dbReference type="RefSeq" id="WP_312642555.1">
    <property type="nucleotide sequence ID" value="NZ_CP116967.1"/>
</dbReference>
<gene>
    <name evidence="1" type="ORF">PP769_17410</name>
</gene>
<dbReference type="Gene3D" id="3.40.50.12500">
    <property type="match status" value="1"/>
</dbReference>
<evidence type="ECO:0000313" key="2">
    <source>
        <dbReference type="Proteomes" id="UP001302719"/>
    </source>
</evidence>